<keyword evidence="3" id="KW-0813">Transport</keyword>
<dbReference type="AlphaFoldDB" id="F6EGU9"/>
<dbReference type="PANTHER" id="PTHR30269">
    <property type="entry name" value="TRANSMEMBRANE PROTEIN YFCA"/>
    <property type="match status" value="1"/>
</dbReference>
<dbReference type="Pfam" id="PF01925">
    <property type="entry name" value="TauE"/>
    <property type="match status" value="1"/>
</dbReference>
<proteinExistence type="inferred from homology"/>
<feature type="transmembrane region" description="Helical" evidence="8">
    <location>
        <begin position="72"/>
        <end position="90"/>
    </location>
</feature>
<keyword evidence="7 8" id="KW-0472">Membrane</keyword>
<keyword evidence="10" id="KW-1185">Reference proteome</keyword>
<feature type="transmembrane region" description="Helical" evidence="8">
    <location>
        <begin position="97"/>
        <end position="116"/>
    </location>
</feature>
<keyword evidence="4 8" id="KW-1003">Cell membrane</keyword>
<dbReference type="HOGENOM" id="CLU_054750_6_0_11"/>
<evidence type="ECO:0000256" key="6">
    <source>
        <dbReference type="ARBA" id="ARBA00022989"/>
    </source>
</evidence>
<keyword evidence="6 8" id="KW-1133">Transmembrane helix</keyword>
<evidence type="ECO:0000256" key="4">
    <source>
        <dbReference type="ARBA" id="ARBA00022475"/>
    </source>
</evidence>
<feature type="transmembrane region" description="Helical" evidence="8">
    <location>
        <begin position="136"/>
        <end position="155"/>
    </location>
</feature>
<keyword evidence="5 8" id="KW-0812">Transmembrane</keyword>
<feature type="transmembrane region" description="Helical" evidence="8">
    <location>
        <begin position="196"/>
        <end position="216"/>
    </location>
</feature>
<dbReference type="GO" id="GO:0005886">
    <property type="term" value="C:plasma membrane"/>
    <property type="evidence" value="ECO:0007669"/>
    <property type="project" value="UniProtKB-SubCell"/>
</dbReference>
<comment type="similarity">
    <text evidence="2 8">Belongs to the 4-toluene sulfonate uptake permease (TSUP) (TC 2.A.102) family.</text>
</comment>
<evidence type="ECO:0000256" key="8">
    <source>
        <dbReference type="RuleBase" id="RU363041"/>
    </source>
</evidence>
<dbReference type="Proteomes" id="UP000009235">
    <property type="component" value="Chromosome"/>
</dbReference>
<gene>
    <name evidence="9" type="ordered locus">AS9A_3901</name>
</gene>
<protein>
    <recommendedName>
        <fullName evidence="8">Probable membrane transporter protein</fullName>
    </recommendedName>
</protein>
<dbReference type="InterPro" id="IPR002781">
    <property type="entry name" value="TM_pro_TauE-like"/>
</dbReference>
<evidence type="ECO:0000256" key="5">
    <source>
        <dbReference type="ARBA" id="ARBA00022692"/>
    </source>
</evidence>
<dbReference type="STRING" id="443218.AS9A_3901"/>
<feature type="transmembrane region" description="Helical" evidence="8">
    <location>
        <begin position="162"/>
        <end position="184"/>
    </location>
</feature>
<feature type="transmembrane region" description="Helical" evidence="8">
    <location>
        <begin position="228"/>
        <end position="249"/>
    </location>
</feature>
<evidence type="ECO:0000256" key="7">
    <source>
        <dbReference type="ARBA" id="ARBA00023136"/>
    </source>
</evidence>
<evidence type="ECO:0000313" key="9">
    <source>
        <dbReference type="EMBL" id="AEF42337.1"/>
    </source>
</evidence>
<evidence type="ECO:0000313" key="10">
    <source>
        <dbReference type="Proteomes" id="UP000009235"/>
    </source>
</evidence>
<accession>F6EGU9</accession>
<dbReference type="EMBL" id="CP002786">
    <property type="protein sequence ID" value="AEF42337.1"/>
    <property type="molecule type" value="Genomic_DNA"/>
</dbReference>
<reference evidence="9 10" key="1">
    <citation type="journal article" date="2011" name="J. Bacteriol.">
        <title>Complete genome sequence of Amycolicicoccus subflavus DQS3-9A1T, an actinomycete isolated from crude oil-polluted soil.</title>
        <authorList>
            <person name="Cai M."/>
            <person name="Chen W.M."/>
            <person name="Nie Y."/>
            <person name="Chi C.Q."/>
            <person name="Wang Y.N."/>
            <person name="Tang Y.Q."/>
            <person name="Li G.Y."/>
            <person name="Wu X.L."/>
        </authorList>
    </citation>
    <scope>NUCLEOTIDE SEQUENCE [LARGE SCALE GENOMIC DNA]</scope>
    <source>
        <strain evidence="10">DSM 45089 / DQS3-9A1</strain>
    </source>
</reference>
<name>F6EGU9_HOYSD</name>
<dbReference type="PANTHER" id="PTHR30269:SF37">
    <property type="entry name" value="MEMBRANE TRANSPORTER PROTEIN"/>
    <property type="match status" value="1"/>
</dbReference>
<evidence type="ECO:0000256" key="2">
    <source>
        <dbReference type="ARBA" id="ARBA00009142"/>
    </source>
</evidence>
<dbReference type="InterPro" id="IPR052017">
    <property type="entry name" value="TSUP"/>
</dbReference>
<evidence type="ECO:0000256" key="1">
    <source>
        <dbReference type="ARBA" id="ARBA00004651"/>
    </source>
</evidence>
<evidence type="ECO:0000256" key="3">
    <source>
        <dbReference type="ARBA" id="ARBA00022448"/>
    </source>
</evidence>
<dbReference type="eggNOG" id="COG0730">
    <property type="taxonomic scope" value="Bacteria"/>
</dbReference>
<organism evidence="9 10">
    <name type="scientific">Hoyosella subflava (strain DSM 45089 / JCM 17490 / NBRC 109087 / DQS3-9A1)</name>
    <name type="common">Amycolicicoccus subflavus</name>
    <dbReference type="NCBI Taxonomy" id="443218"/>
    <lineage>
        <taxon>Bacteria</taxon>
        <taxon>Bacillati</taxon>
        <taxon>Actinomycetota</taxon>
        <taxon>Actinomycetes</taxon>
        <taxon>Mycobacteriales</taxon>
        <taxon>Hoyosellaceae</taxon>
        <taxon>Hoyosella</taxon>
    </lineage>
</organism>
<comment type="subcellular location">
    <subcellularLocation>
        <location evidence="1 8">Cell membrane</location>
        <topology evidence="1 8">Multi-pass membrane protein</topology>
    </subcellularLocation>
</comment>
<dbReference type="RefSeq" id="WP_013808686.1">
    <property type="nucleotide sequence ID" value="NC_015564.1"/>
</dbReference>
<sequence length="250" mass="25288">MTAQMLAAVLAAVAIGTVLQRVSGTGVGLVVAPTLAVLLGPVQGILATNIITSMSGALITLYVWKYVDWRRYAVLAPAAVIGAVPGALVVRAVPASWLQISIGGLVLLTLAITYLVRTLPHLEGPAATGLAGTAGGFFNTTAGIAAPAMVVYALVSRWDQRAFAATMNPVFMTMGLVSFLVKVAFGATGQEGLPPWWMLLAVAATVVVATFGGGLVARRVSPGMARALALSLAGAGAVVAIVRGTLALAG</sequence>
<dbReference type="KEGG" id="asd:AS9A_3901"/>